<feature type="non-terminal residue" evidence="1">
    <location>
        <position position="29"/>
    </location>
</feature>
<comment type="caution">
    <text evidence="1">The sequence shown here is derived from an EMBL/GenBank/DDBJ whole genome shotgun (WGS) entry which is preliminary data.</text>
</comment>
<organism evidence="1">
    <name type="scientific">marine sediment metagenome</name>
    <dbReference type="NCBI Taxonomy" id="412755"/>
    <lineage>
        <taxon>unclassified sequences</taxon>
        <taxon>metagenomes</taxon>
        <taxon>ecological metagenomes</taxon>
    </lineage>
</organism>
<evidence type="ECO:0000313" key="1">
    <source>
        <dbReference type="EMBL" id="KKM90005.1"/>
    </source>
</evidence>
<name>A0A0F9NMG3_9ZZZZ</name>
<dbReference type="EMBL" id="LAZR01006733">
    <property type="protein sequence ID" value="KKM90005.1"/>
    <property type="molecule type" value="Genomic_DNA"/>
</dbReference>
<gene>
    <name evidence="1" type="ORF">LCGC14_1243000</name>
</gene>
<sequence>MGKKDIFILDAFKKRIPPTVIEKGSAILK</sequence>
<dbReference type="AlphaFoldDB" id="A0A0F9NMG3"/>
<reference evidence="1" key="1">
    <citation type="journal article" date="2015" name="Nature">
        <title>Complex archaea that bridge the gap between prokaryotes and eukaryotes.</title>
        <authorList>
            <person name="Spang A."/>
            <person name="Saw J.H."/>
            <person name="Jorgensen S.L."/>
            <person name="Zaremba-Niedzwiedzka K."/>
            <person name="Martijn J."/>
            <person name="Lind A.E."/>
            <person name="van Eijk R."/>
            <person name="Schleper C."/>
            <person name="Guy L."/>
            <person name="Ettema T.J."/>
        </authorList>
    </citation>
    <scope>NUCLEOTIDE SEQUENCE</scope>
</reference>
<proteinExistence type="predicted"/>
<accession>A0A0F9NMG3</accession>
<protein>
    <submittedName>
        <fullName evidence="1">Uncharacterized protein</fullName>
    </submittedName>
</protein>